<keyword evidence="1" id="KW-0812">Transmembrane</keyword>
<organism evidence="3 4">
    <name type="scientific">Undibacterium danionis</name>
    <dbReference type="NCBI Taxonomy" id="1812100"/>
    <lineage>
        <taxon>Bacteria</taxon>
        <taxon>Pseudomonadati</taxon>
        <taxon>Pseudomonadota</taxon>
        <taxon>Betaproteobacteria</taxon>
        <taxon>Burkholderiales</taxon>
        <taxon>Oxalobacteraceae</taxon>
        <taxon>Undibacterium</taxon>
    </lineage>
</organism>
<evidence type="ECO:0000256" key="2">
    <source>
        <dbReference type="SAM" id="SignalP"/>
    </source>
</evidence>
<feature type="signal peptide" evidence="2">
    <location>
        <begin position="1"/>
        <end position="22"/>
    </location>
</feature>
<sequence length="132" mass="14668">MRILVSFCLWLVLSTASSLVFADAFVCTNQQGKKIFSSESCEKRGMKPASVDFPVKSGQAINAVVIAPQLVSSENVVLPGGTVVKKREPGEWPLEKPVVYFLMTMLVAMGALFSLIFFRFFKAHHRKLSLDR</sequence>
<dbReference type="Proteomes" id="UP001589844">
    <property type="component" value="Unassembled WGS sequence"/>
</dbReference>
<reference evidence="3 4" key="1">
    <citation type="submission" date="2024-09" db="EMBL/GenBank/DDBJ databases">
        <authorList>
            <person name="Sun Q."/>
            <person name="Mori K."/>
        </authorList>
    </citation>
    <scope>NUCLEOTIDE SEQUENCE [LARGE SCALE GENOMIC DNA]</scope>
    <source>
        <strain evidence="3 4">CCM 8677</strain>
    </source>
</reference>
<comment type="caution">
    <text evidence="3">The sequence shown here is derived from an EMBL/GenBank/DDBJ whole genome shotgun (WGS) entry which is preliminary data.</text>
</comment>
<keyword evidence="1" id="KW-1133">Transmembrane helix</keyword>
<dbReference type="RefSeq" id="WP_390209714.1">
    <property type="nucleotide sequence ID" value="NZ_JBHLXJ010000002.1"/>
</dbReference>
<accession>A0ABV6I9W1</accession>
<proteinExistence type="predicted"/>
<keyword evidence="1" id="KW-0472">Membrane</keyword>
<keyword evidence="4" id="KW-1185">Reference proteome</keyword>
<gene>
    <name evidence="3" type="ORF">ACFFJH_02185</name>
</gene>
<evidence type="ECO:0000256" key="1">
    <source>
        <dbReference type="SAM" id="Phobius"/>
    </source>
</evidence>
<evidence type="ECO:0000313" key="3">
    <source>
        <dbReference type="EMBL" id="MFC0348601.1"/>
    </source>
</evidence>
<protein>
    <recommendedName>
        <fullName evidence="5">DUF4124 domain-containing protein</fullName>
    </recommendedName>
</protein>
<dbReference type="EMBL" id="JBHLXJ010000002">
    <property type="protein sequence ID" value="MFC0348601.1"/>
    <property type="molecule type" value="Genomic_DNA"/>
</dbReference>
<name>A0ABV6I9W1_9BURK</name>
<evidence type="ECO:0000313" key="4">
    <source>
        <dbReference type="Proteomes" id="UP001589844"/>
    </source>
</evidence>
<keyword evidence="2" id="KW-0732">Signal</keyword>
<feature type="chain" id="PRO_5045651731" description="DUF4124 domain-containing protein" evidence="2">
    <location>
        <begin position="23"/>
        <end position="132"/>
    </location>
</feature>
<evidence type="ECO:0008006" key="5">
    <source>
        <dbReference type="Google" id="ProtNLM"/>
    </source>
</evidence>
<feature type="transmembrane region" description="Helical" evidence="1">
    <location>
        <begin position="98"/>
        <end position="121"/>
    </location>
</feature>